<dbReference type="Pfam" id="PF00084">
    <property type="entry name" value="Sushi"/>
    <property type="match status" value="1"/>
</dbReference>
<accession>A0A8X6UBS8</accession>
<evidence type="ECO:0000256" key="4">
    <source>
        <dbReference type="ARBA" id="ARBA00023157"/>
    </source>
</evidence>
<dbReference type="CDD" id="cd00033">
    <property type="entry name" value="CCP"/>
    <property type="match status" value="1"/>
</dbReference>
<keyword evidence="9" id="KW-1185">Reference proteome</keyword>
<feature type="disulfide bond" evidence="6">
    <location>
        <begin position="36"/>
        <end position="63"/>
    </location>
</feature>
<feature type="domain" description="Sushi" evidence="7">
    <location>
        <begin position="7"/>
        <end position="64"/>
    </location>
</feature>
<dbReference type="AlphaFoldDB" id="A0A8X6UBS8"/>
<keyword evidence="3" id="KW-0677">Repeat</keyword>
<evidence type="ECO:0000256" key="6">
    <source>
        <dbReference type="PROSITE-ProRule" id="PRU00302"/>
    </source>
</evidence>
<evidence type="ECO:0000256" key="5">
    <source>
        <dbReference type="ARBA" id="ARBA00023180"/>
    </source>
</evidence>
<dbReference type="SMART" id="SM00032">
    <property type="entry name" value="CCP"/>
    <property type="match status" value="1"/>
</dbReference>
<keyword evidence="1 6" id="KW-0768">Sushi</keyword>
<dbReference type="InterPro" id="IPR035976">
    <property type="entry name" value="Sushi/SCR/CCP_sf"/>
</dbReference>
<gene>
    <name evidence="8" type="primary">Csmd1_3</name>
    <name evidence="8" type="ORF">NPIL_210571</name>
</gene>
<dbReference type="Proteomes" id="UP000887013">
    <property type="component" value="Unassembled WGS sequence"/>
</dbReference>
<evidence type="ECO:0000313" key="8">
    <source>
        <dbReference type="EMBL" id="GFU14408.1"/>
    </source>
</evidence>
<feature type="non-terminal residue" evidence="8">
    <location>
        <position position="64"/>
    </location>
</feature>
<dbReference type="Gene3D" id="2.10.70.10">
    <property type="entry name" value="Complement Module, domain 1"/>
    <property type="match status" value="1"/>
</dbReference>
<protein>
    <submittedName>
        <fullName evidence="8">CUB and sushi domain-containing protein 1</fullName>
    </submittedName>
</protein>
<reference evidence="8" key="1">
    <citation type="submission" date="2020-08" db="EMBL/GenBank/DDBJ databases">
        <title>Multicomponent nature underlies the extraordinary mechanical properties of spider dragline silk.</title>
        <authorList>
            <person name="Kono N."/>
            <person name="Nakamura H."/>
            <person name="Mori M."/>
            <person name="Yoshida Y."/>
            <person name="Ohtoshi R."/>
            <person name="Malay A.D."/>
            <person name="Moran D.A.P."/>
            <person name="Tomita M."/>
            <person name="Numata K."/>
            <person name="Arakawa K."/>
        </authorList>
    </citation>
    <scope>NUCLEOTIDE SEQUENCE</scope>
</reference>
<evidence type="ECO:0000256" key="3">
    <source>
        <dbReference type="ARBA" id="ARBA00022737"/>
    </source>
</evidence>
<dbReference type="SUPFAM" id="SSF57535">
    <property type="entry name" value="Complement control module/SCR domain"/>
    <property type="match status" value="1"/>
</dbReference>
<keyword evidence="4 6" id="KW-1015">Disulfide bond</keyword>
<dbReference type="PANTHER" id="PTHR46393:SF7">
    <property type="entry name" value="COMPLEMENT C2"/>
    <property type="match status" value="1"/>
</dbReference>
<sequence length="64" mass="7180">MFSFPVVACGQPDTRDDQTSIDGDSYIVEHWVTYSCFEGYRLIGNSSRMCGSDGQWTGETPFCK</sequence>
<dbReference type="EMBL" id="BMAW01079208">
    <property type="protein sequence ID" value="GFU14408.1"/>
    <property type="molecule type" value="Genomic_DNA"/>
</dbReference>
<dbReference type="OrthoDB" id="6433056at2759"/>
<evidence type="ECO:0000313" key="9">
    <source>
        <dbReference type="Proteomes" id="UP000887013"/>
    </source>
</evidence>
<dbReference type="PANTHER" id="PTHR46393">
    <property type="entry name" value="SUSHI DOMAIN-CONTAINING PROTEIN"/>
    <property type="match status" value="1"/>
</dbReference>
<name>A0A8X6UBS8_NEPPI</name>
<evidence type="ECO:0000256" key="2">
    <source>
        <dbReference type="ARBA" id="ARBA00022729"/>
    </source>
</evidence>
<comment type="caution">
    <text evidence="8">The sequence shown here is derived from an EMBL/GenBank/DDBJ whole genome shotgun (WGS) entry which is preliminary data.</text>
</comment>
<organism evidence="8 9">
    <name type="scientific">Nephila pilipes</name>
    <name type="common">Giant wood spider</name>
    <name type="synonym">Nephila maculata</name>
    <dbReference type="NCBI Taxonomy" id="299642"/>
    <lineage>
        <taxon>Eukaryota</taxon>
        <taxon>Metazoa</taxon>
        <taxon>Ecdysozoa</taxon>
        <taxon>Arthropoda</taxon>
        <taxon>Chelicerata</taxon>
        <taxon>Arachnida</taxon>
        <taxon>Araneae</taxon>
        <taxon>Araneomorphae</taxon>
        <taxon>Entelegynae</taxon>
        <taxon>Araneoidea</taxon>
        <taxon>Nephilidae</taxon>
        <taxon>Nephila</taxon>
    </lineage>
</organism>
<keyword evidence="5" id="KW-0325">Glycoprotein</keyword>
<dbReference type="InterPro" id="IPR000436">
    <property type="entry name" value="Sushi_SCR_CCP_dom"/>
</dbReference>
<keyword evidence="2" id="KW-0732">Signal</keyword>
<dbReference type="PROSITE" id="PS50923">
    <property type="entry name" value="SUSHI"/>
    <property type="match status" value="1"/>
</dbReference>
<evidence type="ECO:0000259" key="7">
    <source>
        <dbReference type="PROSITE" id="PS50923"/>
    </source>
</evidence>
<evidence type="ECO:0000256" key="1">
    <source>
        <dbReference type="ARBA" id="ARBA00022659"/>
    </source>
</evidence>
<proteinExistence type="predicted"/>
<comment type="caution">
    <text evidence="6">Lacks conserved residue(s) required for the propagation of feature annotation.</text>
</comment>